<name>A0A1B2DCY4_9BACL</name>
<reference evidence="6" key="1">
    <citation type="submission" date="2016-08" db="EMBL/GenBank/DDBJ databases">
        <title>Complete Genome Seqeunce of Paenibacillus sp. BIHB 4019 from tea rhizoplane.</title>
        <authorList>
            <person name="Thakur R."/>
            <person name="Swarnkar M.K."/>
            <person name="Gulati A."/>
        </authorList>
    </citation>
    <scope>NUCLEOTIDE SEQUENCE [LARGE SCALE GENOMIC DNA]</scope>
    <source>
        <strain evidence="6">BIHB4019</strain>
    </source>
</reference>
<protein>
    <recommendedName>
        <fullName evidence="7">RpiR family transcriptional regulator</fullName>
    </recommendedName>
</protein>
<feature type="domain" description="SIS" evidence="5">
    <location>
        <begin position="122"/>
        <end position="259"/>
    </location>
</feature>
<evidence type="ECO:0000259" key="4">
    <source>
        <dbReference type="PROSITE" id="PS51071"/>
    </source>
</evidence>
<dbReference type="Gene3D" id="1.10.10.10">
    <property type="entry name" value="Winged helix-like DNA-binding domain superfamily/Winged helix DNA-binding domain"/>
    <property type="match status" value="1"/>
</dbReference>
<dbReference type="Pfam" id="PF01380">
    <property type="entry name" value="SIS"/>
    <property type="match status" value="1"/>
</dbReference>
<dbReference type="SUPFAM" id="SSF53697">
    <property type="entry name" value="SIS domain"/>
    <property type="match status" value="1"/>
</dbReference>
<dbReference type="AlphaFoldDB" id="A0A1B2DCY4"/>
<dbReference type="SUPFAM" id="SSF46689">
    <property type="entry name" value="Homeodomain-like"/>
    <property type="match status" value="1"/>
</dbReference>
<dbReference type="InterPro" id="IPR001347">
    <property type="entry name" value="SIS_dom"/>
</dbReference>
<dbReference type="Gene3D" id="3.40.50.10490">
    <property type="entry name" value="Glucose-6-phosphate isomerase like protein, domain 1"/>
    <property type="match status" value="1"/>
</dbReference>
<evidence type="ECO:0008006" key="7">
    <source>
        <dbReference type="Google" id="ProtNLM"/>
    </source>
</evidence>
<dbReference type="RefSeq" id="WP_099516963.1">
    <property type="nucleotide sequence ID" value="NZ_CP016808.1"/>
</dbReference>
<dbReference type="InterPro" id="IPR047640">
    <property type="entry name" value="RpiR-like"/>
</dbReference>
<keyword evidence="3" id="KW-0804">Transcription</keyword>
<keyword evidence="1" id="KW-0805">Transcription regulation</keyword>
<dbReference type="InterPro" id="IPR036388">
    <property type="entry name" value="WH-like_DNA-bd_sf"/>
</dbReference>
<proteinExistence type="predicted"/>
<dbReference type="GO" id="GO:0003677">
    <property type="term" value="F:DNA binding"/>
    <property type="evidence" value="ECO:0007669"/>
    <property type="project" value="UniProtKB-KW"/>
</dbReference>
<dbReference type="Pfam" id="PF01418">
    <property type="entry name" value="HTH_6"/>
    <property type="match status" value="1"/>
</dbReference>
<evidence type="ECO:0000256" key="2">
    <source>
        <dbReference type="ARBA" id="ARBA00023125"/>
    </source>
</evidence>
<feature type="domain" description="HTH rpiR-type" evidence="4">
    <location>
        <begin position="1"/>
        <end position="76"/>
    </location>
</feature>
<dbReference type="GO" id="GO:0097367">
    <property type="term" value="F:carbohydrate derivative binding"/>
    <property type="evidence" value="ECO:0007669"/>
    <property type="project" value="InterPro"/>
</dbReference>
<dbReference type="GO" id="GO:1901135">
    <property type="term" value="P:carbohydrate derivative metabolic process"/>
    <property type="evidence" value="ECO:0007669"/>
    <property type="project" value="InterPro"/>
</dbReference>
<dbReference type="EMBL" id="CP016808">
    <property type="protein sequence ID" value="ANY65566.1"/>
    <property type="molecule type" value="Genomic_DNA"/>
</dbReference>
<accession>A0A1B2DCY4</accession>
<evidence type="ECO:0000313" key="6">
    <source>
        <dbReference type="EMBL" id="ANY65566.1"/>
    </source>
</evidence>
<evidence type="ECO:0000256" key="1">
    <source>
        <dbReference type="ARBA" id="ARBA00023015"/>
    </source>
</evidence>
<dbReference type="InterPro" id="IPR009057">
    <property type="entry name" value="Homeodomain-like_sf"/>
</dbReference>
<keyword evidence="2" id="KW-0238">DNA-binding</keyword>
<sequence>MVPINIKMDLDKMSKSQQAIANYVAGALAQIPYCTEEDIAQAVGVSTATVSRFWSTIGFANLKAFKKHLLQNEHATPAHKMKQILNKVDSEAADVVGEILDIAANNVAVTKQRVERAAFHQTVEAVHAARKVYIFGSGAAFCLVALLQFRLNRIGVQVVAMEASGSELFETLTHAGEEDVVLMFGFVRRSPELTVILEQGRAAGYRTVLVTDLLVSDMLEQSDIVLQLDRGELEGFHSMTAPVALVDALTVAVTKRQGQQALNQLDRLHALRKRYAAQLPK</sequence>
<organism evidence="6">
    <name type="scientific">Paenibacillus sp. BIHB 4019</name>
    <dbReference type="NCBI Taxonomy" id="1870819"/>
    <lineage>
        <taxon>Bacteria</taxon>
        <taxon>Bacillati</taxon>
        <taxon>Bacillota</taxon>
        <taxon>Bacilli</taxon>
        <taxon>Bacillales</taxon>
        <taxon>Paenibacillaceae</taxon>
        <taxon>Paenibacillus</taxon>
    </lineage>
</organism>
<dbReference type="PROSITE" id="PS51071">
    <property type="entry name" value="HTH_RPIR"/>
    <property type="match status" value="1"/>
</dbReference>
<dbReference type="PANTHER" id="PTHR30514">
    <property type="entry name" value="GLUCOKINASE"/>
    <property type="match status" value="1"/>
</dbReference>
<dbReference type="InterPro" id="IPR000281">
    <property type="entry name" value="HTH_RpiR"/>
</dbReference>
<gene>
    <name evidence="6" type="ORF">BBD42_03130</name>
</gene>
<dbReference type="InterPro" id="IPR035472">
    <property type="entry name" value="RpiR-like_SIS"/>
</dbReference>
<dbReference type="PANTHER" id="PTHR30514:SF18">
    <property type="entry name" value="RPIR-FAMILY TRANSCRIPTIONAL REGULATOR"/>
    <property type="match status" value="1"/>
</dbReference>
<evidence type="ECO:0000256" key="3">
    <source>
        <dbReference type="ARBA" id="ARBA00023163"/>
    </source>
</evidence>
<dbReference type="GO" id="GO:0003700">
    <property type="term" value="F:DNA-binding transcription factor activity"/>
    <property type="evidence" value="ECO:0007669"/>
    <property type="project" value="InterPro"/>
</dbReference>
<dbReference type="CDD" id="cd05013">
    <property type="entry name" value="SIS_RpiR"/>
    <property type="match status" value="1"/>
</dbReference>
<evidence type="ECO:0000259" key="5">
    <source>
        <dbReference type="PROSITE" id="PS51464"/>
    </source>
</evidence>
<dbReference type="PROSITE" id="PS51464">
    <property type="entry name" value="SIS"/>
    <property type="match status" value="1"/>
</dbReference>
<dbReference type="InterPro" id="IPR046348">
    <property type="entry name" value="SIS_dom_sf"/>
</dbReference>